<reference evidence="5" key="1">
    <citation type="journal article" date="2023" name="Microbiol. Spectr.">
        <title>Extreme Diversity of Mycoviruses Present in Single Strains of Rhizoctonia cerealis, the Pathogen of Wheat Sharp Eyespot.</title>
        <authorList>
            <person name="Li W."/>
            <person name="Sun H."/>
            <person name="Cao S."/>
            <person name="Zhang A."/>
            <person name="Zhang H."/>
            <person name="Shu Y."/>
            <person name="Chen H."/>
        </authorList>
    </citation>
    <scope>NUCLEOTIDE SEQUENCE</scope>
    <source>
        <strain evidence="5">RcDMV-1084-3</strain>
    </source>
</reference>
<proteinExistence type="predicted"/>
<keyword evidence="4" id="KW-1133">Transmembrane helix</keyword>
<dbReference type="InterPro" id="IPR043502">
    <property type="entry name" value="DNA/RNA_pol_sf"/>
</dbReference>
<accession>A0AA51GJH8</accession>
<keyword evidence="4" id="KW-0472">Membrane</keyword>
<dbReference type="Pfam" id="PF05919">
    <property type="entry name" value="Mitovir_RNA_pol"/>
    <property type="match status" value="1"/>
</dbReference>
<dbReference type="GO" id="GO:0003968">
    <property type="term" value="F:RNA-directed RNA polymerase activity"/>
    <property type="evidence" value="ECO:0007669"/>
    <property type="project" value="UniProtKB-KW"/>
</dbReference>
<dbReference type="EMBL" id="OQ999717">
    <property type="protein sequence ID" value="WMI40072.1"/>
    <property type="molecule type" value="Genomic_RNA"/>
</dbReference>
<keyword evidence="3" id="KW-0548">Nucleotidyltransferase</keyword>
<name>A0AA51GJH8_9VIRU</name>
<evidence type="ECO:0000256" key="2">
    <source>
        <dbReference type="ARBA" id="ARBA00022679"/>
    </source>
</evidence>
<feature type="transmembrane region" description="Helical" evidence="4">
    <location>
        <begin position="42"/>
        <end position="64"/>
    </location>
</feature>
<keyword evidence="2" id="KW-0808">Transferase</keyword>
<evidence type="ECO:0000313" key="5">
    <source>
        <dbReference type="EMBL" id="WMI40072.1"/>
    </source>
</evidence>
<dbReference type="SUPFAM" id="SSF56672">
    <property type="entry name" value="DNA/RNA polymerases"/>
    <property type="match status" value="1"/>
</dbReference>
<dbReference type="PANTHER" id="PTHR34456">
    <property type="entry name" value="MITOVIRUS RNA-DEPENDENT RNA POLYMERASE"/>
    <property type="match status" value="1"/>
</dbReference>
<keyword evidence="1 5" id="KW-0696">RNA-directed RNA polymerase</keyword>
<keyword evidence="4" id="KW-0812">Transmembrane</keyword>
<evidence type="ECO:0000256" key="1">
    <source>
        <dbReference type="ARBA" id="ARBA00022484"/>
    </source>
</evidence>
<dbReference type="PANTHER" id="PTHR34456:SF13">
    <property type="entry name" value="REVERSE TRANSCRIPTASE DOMAIN-CONTAINING PROTEIN"/>
    <property type="match status" value="1"/>
</dbReference>
<evidence type="ECO:0000256" key="4">
    <source>
        <dbReference type="SAM" id="Phobius"/>
    </source>
</evidence>
<reference evidence="5" key="2">
    <citation type="submission" date="2023-05" db="EMBL/GenBank/DDBJ databases">
        <authorList>
            <person name="Li W."/>
        </authorList>
    </citation>
    <scope>NUCLEOTIDE SEQUENCE</scope>
    <source>
        <strain evidence="5">RcDMV-1084-3</strain>
    </source>
</reference>
<feature type="transmembrane region" description="Helical" evidence="4">
    <location>
        <begin position="15"/>
        <end position="36"/>
    </location>
</feature>
<protein>
    <submittedName>
        <fullName evidence="5">RNA-dependent RNA polymerase</fullName>
    </submittedName>
</protein>
<organism evidence="5">
    <name type="scientific">Rhizoctonia cerealis duamitovirus</name>
    <dbReference type="NCBI Taxonomy" id="3068666"/>
    <lineage>
        <taxon>Viruses</taxon>
        <taxon>Riboviria</taxon>
        <taxon>Orthornavirae</taxon>
        <taxon>Lenarviricota</taxon>
        <taxon>Howeltoviricetes</taxon>
        <taxon>Cryppavirales</taxon>
        <taxon>Mitoviridae</taxon>
        <taxon>Duamitovirus</taxon>
    </lineage>
</organism>
<evidence type="ECO:0000256" key="3">
    <source>
        <dbReference type="ARBA" id="ARBA00022695"/>
    </source>
</evidence>
<sequence length="954" mass="107682">MLWRIPWFPGYKVKFISNCAMTLLLIISGVLSMIKYLNLEGFLMIIIGAPSWFYYVGTLVLVLIRAVTAFTKIWKVVNDIYYRFIRLTNPQVVTGSPKRVLLPVKQIGKPRKFSTSSCCHSKYITPLNKSRLYMRILDTVKPVGAMLGLKSGRPLVNHLLRMVNLIGLGMSKGLVKVIVVYCAFCFKHIKASGLPGLIIYLKACTVILQQASGGHRLYDMSPLKVRFSRNKVGLPKVIPALHRTRIRQGDVILLKLWMTLFSIYRVLEMPYKLSLSTITSPSSMDPSILPEFSAYLKEGFFPSLEALPGFDDTKIGQNFGEPFGILKSLRATPFTISKSSSAAGMIKFSDDDRSPLSTSPAGIFASTATWYDKPEYKRNTLDAWCHATGNIWLLNRMEQWNKCLFPKAGPNLPLESQKLQRGIYTVLGQVHSRSLGRLGFKEEAAGKLRVFAYVDPFTQWLLNPLHKALFEVLDIIPQDGTTDQLAPVKELLARLPKGTPYFSFDLKAATDRLPIILQIVFLSFILTAHGAQLWAQLLVGREYDYSTKINGRRYTGSVTYETGQPMGALSSWAMLAVTHHVIVQQAAFNAGVTQKGEWFSDYALLGDDIIIANRKVAAEYQRLMALYGVEIGLAKSLVSYDGTTLEFAKRTFYKGTDISPLPFSEYWVGRQMLAASLELCRKYSLSLPQYLTLWGFGYRAKGSAQGPLMKLGQRLRHRVLAYFSPMGPNPMSLSKFFSLRGLGSAYAWTDGKISIFIDLFVKNELKRILDKLDSPEMLKLIAMVKLLTTVNKDREYYGTVKRSGPGARKIDLQGLYPDVGQRQLVNGKTVDVPVMDKDVFYQSIDDLCQTVYRESFFDVLVSIRELRNKVEDNIKGPQTRSMEALEAVVLDYYKLQDLLSDIPLPKEIYERVEKKTLLPNLELVKQWEVYSRVLRSTRSTEKLSVTTIDTLTGH</sequence>
<dbReference type="InterPro" id="IPR008686">
    <property type="entry name" value="RNA_pol_mitovir"/>
</dbReference>